<feature type="domain" description="YbaK/aminoacyl-tRNA synthetase-associated" evidence="1">
    <location>
        <begin position="26"/>
        <end position="141"/>
    </location>
</feature>
<gene>
    <name evidence="2" type="ordered locus">Fbal_3576</name>
</gene>
<dbReference type="GeneID" id="67183780"/>
<keyword evidence="2" id="KW-0436">Ligase</keyword>
<dbReference type="GO" id="GO:0004812">
    <property type="term" value="F:aminoacyl-tRNA ligase activity"/>
    <property type="evidence" value="ECO:0007669"/>
    <property type="project" value="UniProtKB-KW"/>
</dbReference>
<dbReference type="STRING" id="550540.Fbal_3576"/>
<accession>E1SNW5</accession>
<proteinExistence type="predicted"/>
<dbReference type="eggNOG" id="COG2606">
    <property type="taxonomic scope" value="Bacteria"/>
</dbReference>
<protein>
    <submittedName>
        <fullName evidence="2">YbaK/prolyl-tRNA synthetase associated region</fullName>
    </submittedName>
</protein>
<organism evidence="2 3">
    <name type="scientific">Ferrimonas balearica (strain DSM 9799 / CCM 4581 / KCTC 23876 / PAT)</name>
    <dbReference type="NCBI Taxonomy" id="550540"/>
    <lineage>
        <taxon>Bacteria</taxon>
        <taxon>Pseudomonadati</taxon>
        <taxon>Pseudomonadota</taxon>
        <taxon>Gammaproteobacteria</taxon>
        <taxon>Alteromonadales</taxon>
        <taxon>Ferrimonadaceae</taxon>
        <taxon>Ferrimonas</taxon>
    </lineage>
</organism>
<evidence type="ECO:0000313" key="3">
    <source>
        <dbReference type="Proteomes" id="UP000006683"/>
    </source>
</evidence>
<dbReference type="AlphaFoldDB" id="E1SNW5"/>
<dbReference type="RefSeq" id="WP_013347078.1">
    <property type="nucleotide sequence ID" value="NC_014541.1"/>
</dbReference>
<dbReference type="InterPro" id="IPR036754">
    <property type="entry name" value="YbaK/aa-tRNA-synt-asso_dom_sf"/>
</dbReference>
<evidence type="ECO:0000259" key="1">
    <source>
        <dbReference type="Pfam" id="PF04073"/>
    </source>
</evidence>
<keyword evidence="3" id="KW-1185">Reference proteome</keyword>
<dbReference type="Pfam" id="PF04073">
    <property type="entry name" value="tRNA_edit"/>
    <property type="match status" value="1"/>
</dbReference>
<name>E1SNW5_FERBD</name>
<dbReference type="HOGENOM" id="CLU_094875_2_1_6"/>
<keyword evidence="2" id="KW-0030">Aminoacyl-tRNA synthetase</keyword>
<dbReference type="EMBL" id="CP002209">
    <property type="protein sequence ID" value="ADN77772.1"/>
    <property type="molecule type" value="Genomic_DNA"/>
</dbReference>
<evidence type="ECO:0000313" key="2">
    <source>
        <dbReference type="EMBL" id="ADN77772.1"/>
    </source>
</evidence>
<dbReference type="Proteomes" id="UP000006683">
    <property type="component" value="Chromosome"/>
</dbReference>
<dbReference type="GO" id="GO:0002161">
    <property type="term" value="F:aminoacyl-tRNA deacylase activity"/>
    <property type="evidence" value="ECO:0007669"/>
    <property type="project" value="InterPro"/>
</dbReference>
<reference evidence="2 3" key="1">
    <citation type="journal article" date="2010" name="Stand. Genomic Sci.">
        <title>Complete genome sequence of Ferrimonas balearica type strain (PAT).</title>
        <authorList>
            <person name="Nolan M."/>
            <person name="Sikorski J."/>
            <person name="Davenport K."/>
            <person name="Lucas S."/>
            <person name="Glavina Del Rio T."/>
            <person name="Tice H."/>
            <person name="Cheng J."/>
            <person name="Goodwin L."/>
            <person name="Pitluck S."/>
            <person name="Liolios K."/>
            <person name="Ivanova N."/>
            <person name="Mavromatis K."/>
            <person name="Ovchinnikova G."/>
            <person name="Pati A."/>
            <person name="Chen A."/>
            <person name="Palaniappan K."/>
            <person name="Land M."/>
            <person name="Hauser L."/>
            <person name="Chang Y."/>
            <person name="Jeffries C."/>
            <person name="Tapia R."/>
            <person name="Brettin T."/>
            <person name="Detter J."/>
            <person name="Han C."/>
            <person name="Yasawong M."/>
            <person name="Rohde M."/>
            <person name="Tindall B."/>
            <person name="Goker M."/>
            <person name="Woyke T."/>
            <person name="Bristow J."/>
            <person name="Eisen J."/>
            <person name="Markowitz V."/>
            <person name="Hugenholtz P."/>
            <person name="Kyrpides N."/>
            <person name="Klenk H."/>
            <person name="Lapidus A."/>
        </authorList>
    </citation>
    <scope>NUCLEOTIDE SEQUENCE [LARGE SCALE GENOMIC DNA]</scope>
    <source>
        <strain evidence="3">DSM 9799 / CCM 4581 / KCTC 23876 / PAT</strain>
    </source>
</reference>
<dbReference type="KEGG" id="fbl:Fbal_3576"/>
<dbReference type="CDD" id="cd04332">
    <property type="entry name" value="YbaK_like"/>
    <property type="match status" value="1"/>
</dbReference>
<sequence length="171" mass="18904">MGVAIKVSDYLKSLGVQYDLVPHAHSQSALQSAVSAGVPARQTAKAVVLEDHEGRRILAVVPAANRVLLHKLGEQLGRQLHLIPESRLKNAFDDCELGAVPAVGDPYQVQAVYDDQLGEEGDVYLEAGDHENLIRIDREAFMALMANHEHGRFSVVRGIDYGQTRRAWDWQ</sequence>
<dbReference type="Gene3D" id="3.90.960.10">
    <property type="entry name" value="YbaK/aminoacyl-tRNA synthetase-associated domain"/>
    <property type="match status" value="1"/>
</dbReference>
<dbReference type="OrthoDB" id="9786549at2"/>
<dbReference type="SUPFAM" id="SSF55826">
    <property type="entry name" value="YbaK/ProRS associated domain"/>
    <property type="match status" value="1"/>
</dbReference>
<dbReference type="InterPro" id="IPR007214">
    <property type="entry name" value="YbaK/aa-tRNA-synth-assoc-dom"/>
</dbReference>